<reference evidence="2 3" key="1">
    <citation type="submission" date="2021-06" db="EMBL/GenBank/DDBJ databases">
        <title>Caerostris darwini draft genome.</title>
        <authorList>
            <person name="Kono N."/>
            <person name="Arakawa K."/>
        </authorList>
    </citation>
    <scope>NUCLEOTIDE SEQUENCE [LARGE SCALE GENOMIC DNA]</scope>
</reference>
<feature type="domain" description="Reverse transcriptase" evidence="1">
    <location>
        <begin position="1"/>
        <end position="210"/>
    </location>
</feature>
<evidence type="ECO:0000313" key="3">
    <source>
        <dbReference type="Proteomes" id="UP001054837"/>
    </source>
</evidence>
<dbReference type="AlphaFoldDB" id="A0AAV4SA36"/>
<dbReference type="PANTHER" id="PTHR19446">
    <property type="entry name" value="REVERSE TRANSCRIPTASES"/>
    <property type="match status" value="1"/>
</dbReference>
<name>A0AAV4SA36_9ARAC</name>
<evidence type="ECO:0000259" key="1">
    <source>
        <dbReference type="PROSITE" id="PS50878"/>
    </source>
</evidence>
<accession>A0AAV4SA36</accession>
<dbReference type="Proteomes" id="UP001054837">
    <property type="component" value="Unassembled WGS sequence"/>
</dbReference>
<dbReference type="CDD" id="cd01650">
    <property type="entry name" value="RT_nLTR_like"/>
    <property type="match status" value="1"/>
</dbReference>
<dbReference type="PROSITE" id="PS50878">
    <property type="entry name" value="RT_POL"/>
    <property type="match status" value="1"/>
</dbReference>
<protein>
    <submittedName>
        <fullName evidence="2">Retrovirus-related Pol polyprotein from type-2 retrotransposable element R2DM</fullName>
    </submittedName>
</protein>
<proteinExistence type="predicted"/>
<dbReference type="InterPro" id="IPR043502">
    <property type="entry name" value="DNA/RNA_pol_sf"/>
</dbReference>
<gene>
    <name evidence="2" type="primary">pol</name>
    <name evidence="2" type="ORF">CDAR_36161</name>
</gene>
<comment type="caution">
    <text evidence="2">The sequence shown here is derived from an EMBL/GenBank/DDBJ whole genome shotgun (WGS) entry which is preliminary data.</text>
</comment>
<sequence length="654" mass="73389">MKCLANRLSAWCERYDALSFCQKGFQPYDGVLEHNFILQQSIQRARSSKKDICIAWLDVTNAFGVLPHSALFDSLRGLNVGESLVRLVEDIYSGSTTNILTDEGTSPAIPIRSGVKQGCPLSGLLFNIALDPVIRSLQGASEIHKVLAFADDLCLIATSPTELQDMLALIDQLMTRLGLHLNPNKSFAFHLQGFTPVGTRDTAFFVNNHRLISIQEGDFHKFLGDWDKVDKVILKEVKHTLNLPNEASNDYVYGHRKLGCCGLPIAAEDSDLYLVDTAFKLLSSRDEICAKTALASLTSTVQRWLGMVPTLSDFLSGDIDGPFGTTTNKFSNTWTVARVASRRLGVQWMFEKSVPTLAFHDLTLKVGNRRKILLSIRDRLRTSRTTNLLRKKNQGKAIEVSSLAPASSHFLTDGAYTRFADWRFVHRARLNLVPLNGARPWVNDNDQRCRRCGFRQETLSHMLNHCSRNSHAWQLRHNAIVDRLVAALGRRGEIISCNQAVSGSDLRPDIVFQKGSDIFIIDVTCPFENRKFAFAQARATKIAKYDPLLPFFQSQGLTAHIVPILVGALGSWDPEKDSFLRRFMGRAFLNKHRKLCVSDCIRWSRDIYIEFLTGHCQYAEENGDIIQSFEFSDGDSHDDLLPEPSNVSTTSVHL</sequence>
<keyword evidence="3" id="KW-1185">Reference proteome</keyword>
<dbReference type="EMBL" id="BPLQ01007614">
    <property type="protein sequence ID" value="GIY31138.1"/>
    <property type="molecule type" value="Genomic_DNA"/>
</dbReference>
<organism evidence="2 3">
    <name type="scientific">Caerostris darwini</name>
    <dbReference type="NCBI Taxonomy" id="1538125"/>
    <lineage>
        <taxon>Eukaryota</taxon>
        <taxon>Metazoa</taxon>
        <taxon>Ecdysozoa</taxon>
        <taxon>Arthropoda</taxon>
        <taxon>Chelicerata</taxon>
        <taxon>Arachnida</taxon>
        <taxon>Araneae</taxon>
        <taxon>Araneomorphae</taxon>
        <taxon>Entelegynae</taxon>
        <taxon>Araneoidea</taxon>
        <taxon>Araneidae</taxon>
        <taxon>Caerostris</taxon>
    </lineage>
</organism>
<dbReference type="InterPro" id="IPR000477">
    <property type="entry name" value="RT_dom"/>
</dbReference>
<evidence type="ECO:0000313" key="2">
    <source>
        <dbReference type="EMBL" id="GIY31138.1"/>
    </source>
</evidence>
<dbReference type="GO" id="GO:0071897">
    <property type="term" value="P:DNA biosynthetic process"/>
    <property type="evidence" value="ECO:0007669"/>
    <property type="project" value="UniProtKB-ARBA"/>
</dbReference>
<dbReference type="Pfam" id="PF00078">
    <property type="entry name" value="RVT_1"/>
    <property type="match status" value="1"/>
</dbReference>
<dbReference type="SUPFAM" id="SSF56672">
    <property type="entry name" value="DNA/RNA polymerases"/>
    <property type="match status" value="1"/>
</dbReference>